<dbReference type="EMBL" id="JBHSQJ010000083">
    <property type="protein sequence ID" value="MFC5909533.1"/>
    <property type="molecule type" value="Genomic_DNA"/>
</dbReference>
<dbReference type="Proteomes" id="UP001596174">
    <property type="component" value="Unassembled WGS sequence"/>
</dbReference>
<dbReference type="SUPFAM" id="SSF50494">
    <property type="entry name" value="Trypsin-like serine proteases"/>
    <property type="match status" value="1"/>
</dbReference>
<name>A0ABW1G6A3_9ACTN</name>
<proteinExistence type="predicted"/>
<evidence type="ECO:0000313" key="4">
    <source>
        <dbReference type="Proteomes" id="UP001596174"/>
    </source>
</evidence>
<gene>
    <name evidence="3" type="ORF">ACFP3V_20230</name>
</gene>
<evidence type="ECO:0000256" key="2">
    <source>
        <dbReference type="SAM" id="SignalP"/>
    </source>
</evidence>
<dbReference type="PANTHER" id="PTHR15462">
    <property type="entry name" value="SERINE PROTEASE"/>
    <property type="match status" value="1"/>
</dbReference>
<dbReference type="RefSeq" id="WP_380585409.1">
    <property type="nucleotide sequence ID" value="NZ_JBHSQJ010000083.1"/>
</dbReference>
<keyword evidence="1 2" id="KW-0732">Signal</keyword>
<dbReference type="EC" id="3.4.21.-" evidence="3"/>
<dbReference type="InterPro" id="IPR009003">
    <property type="entry name" value="Peptidase_S1_PA"/>
</dbReference>
<dbReference type="InterPro" id="IPR050966">
    <property type="entry name" value="Glutamyl_endopeptidase"/>
</dbReference>
<dbReference type="Pfam" id="PF13365">
    <property type="entry name" value="Trypsin_2"/>
    <property type="match status" value="1"/>
</dbReference>
<keyword evidence="4" id="KW-1185">Reference proteome</keyword>
<dbReference type="GO" id="GO:0016787">
    <property type="term" value="F:hydrolase activity"/>
    <property type="evidence" value="ECO:0007669"/>
    <property type="project" value="UniProtKB-KW"/>
</dbReference>
<organism evidence="3 4">
    <name type="scientific">Streptacidiphilus monticola</name>
    <dbReference type="NCBI Taxonomy" id="2161674"/>
    <lineage>
        <taxon>Bacteria</taxon>
        <taxon>Bacillati</taxon>
        <taxon>Actinomycetota</taxon>
        <taxon>Actinomycetes</taxon>
        <taxon>Kitasatosporales</taxon>
        <taxon>Streptomycetaceae</taxon>
        <taxon>Streptacidiphilus</taxon>
    </lineage>
</organism>
<evidence type="ECO:0000256" key="1">
    <source>
        <dbReference type="ARBA" id="ARBA00022729"/>
    </source>
</evidence>
<sequence>MTIRSLFTAGALALAATVAVATAVPASASTSFQGTPRVGPLFSPSRPDHHFCTASVVDSPNGNLLVTAAHCVVQAGSGRARAGLTFAPGFHDGVRPYGTWAVSAVVADNRWLRHGDPAYDVAFLTVRPLRGAHGRIQDAVGGDRVAVDPAAGSRVTAVGYPTSRNRPVRCTARDRAFGAHQLRLDCPGLPGGTSGGPFLEGATIVGVIGGYQEGGATADVSYSSYFGPAIQAVYRAARRLR</sequence>
<dbReference type="Gene3D" id="2.40.10.10">
    <property type="entry name" value="Trypsin-like serine proteases"/>
    <property type="match status" value="2"/>
</dbReference>
<dbReference type="InterPro" id="IPR043504">
    <property type="entry name" value="Peptidase_S1_PA_chymotrypsin"/>
</dbReference>
<feature type="signal peptide" evidence="2">
    <location>
        <begin position="1"/>
        <end position="28"/>
    </location>
</feature>
<reference evidence="4" key="1">
    <citation type="journal article" date="2019" name="Int. J. Syst. Evol. Microbiol.">
        <title>The Global Catalogue of Microorganisms (GCM) 10K type strain sequencing project: providing services to taxonomists for standard genome sequencing and annotation.</title>
        <authorList>
            <consortium name="The Broad Institute Genomics Platform"/>
            <consortium name="The Broad Institute Genome Sequencing Center for Infectious Disease"/>
            <person name="Wu L."/>
            <person name="Ma J."/>
        </authorList>
    </citation>
    <scope>NUCLEOTIDE SEQUENCE [LARGE SCALE GENOMIC DNA]</scope>
    <source>
        <strain evidence="4">JCM 4816</strain>
    </source>
</reference>
<comment type="caution">
    <text evidence="3">The sequence shown here is derived from an EMBL/GenBank/DDBJ whole genome shotgun (WGS) entry which is preliminary data.</text>
</comment>
<dbReference type="PROSITE" id="PS00134">
    <property type="entry name" value="TRYPSIN_HIS"/>
    <property type="match status" value="1"/>
</dbReference>
<protein>
    <submittedName>
        <fullName evidence="3">Trypsin-like serine peptidase</fullName>
        <ecNumber evidence="3">3.4.21.-</ecNumber>
    </submittedName>
</protein>
<dbReference type="PANTHER" id="PTHR15462:SF8">
    <property type="entry name" value="SERINE PROTEASE"/>
    <property type="match status" value="1"/>
</dbReference>
<feature type="chain" id="PRO_5046007110" evidence="2">
    <location>
        <begin position="29"/>
        <end position="241"/>
    </location>
</feature>
<dbReference type="InterPro" id="IPR018114">
    <property type="entry name" value="TRYPSIN_HIS"/>
</dbReference>
<evidence type="ECO:0000313" key="3">
    <source>
        <dbReference type="EMBL" id="MFC5909533.1"/>
    </source>
</evidence>
<accession>A0ABW1G6A3</accession>
<keyword evidence="3" id="KW-0378">Hydrolase</keyword>